<dbReference type="PROSITE" id="PS00201">
    <property type="entry name" value="FLAVODOXIN"/>
    <property type="match status" value="1"/>
</dbReference>
<name>A0AAE0BNS0_9CHLO</name>
<dbReference type="Proteomes" id="UP001190700">
    <property type="component" value="Unassembled WGS sequence"/>
</dbReference>
<evidence type="ECO:0000256" key="2">
    <source>
        <dbReference type="ARBA" id="ARBA00005267"/>
    </source>
</evidence>
<dbReference type="SUPFAM" id="SSF52218">
    <property type="entry name" value="Flavoproteins"/>
    <property type="match status" value="1"/>
</dbReference>
<keyword evidence="9" id="KW-1185">Reference proteome</keyword>
<keyword evidence="5" id="KW-0288">FMN</keyword>
<feature type="domain" description="Flavodoxin-like" evidence="7">
    <location>
        <begin position="46"/>
        <end position="218"/>
    </location>
</feature>
<dbReference type="Gene3D" id="3.40.50.360">
    <property type="match status" value="1"/>
</dbReference>
<evidence type="ECO:0000256" key="6">
    <source>
        <dbReference type="ARBA" id="ARBA00022982"/>
    </source>
</evidence>
<keyword evidence="3" id="KW-0813">Transport</keyword>
<dbReference type="InterPro" id="IPR029039">
    <property type="entry name" value="Flavoprotein-like_sf"/>
</dbReference>
<evidence type="ECO:0000256" key="5">
    <source>
        <dbReference type="ARBA" id="ARBA00022643"/>
    </source>
</evidence>
<dbReference type="InterPro" id="IPR050619">
    <property type="entry name" value="Flavodoxin"/>
</dbReference>
<keyword evidence="4" id="KW-0285">Flavoprotein</keyword>
<reference evidence="8 9" key="1">
    <citation type="journal article" date="2015" name="Genome Biol. Evol.">
        <title>Comparative Genomics of a Bacterivorous Green Alga Reveals Evolutionary Causalities and Consequences of Phago-Mixotrophic Mode of Nutrition.</title>
        <authorList>
            <person name="Burns J.A."/>
            <person name="Paasch A."/>
            <person name="Narechania A."/>
            <person name="Kim E."/>
        </authorList>
    </citation>
    <scope>NUCLEOTIDE SEQUENCE [LARGE SCALE GENOMIC DNA]</scope>
    <source>
        <strain evidence="8 9">PLY_AMNH</strain>
    </source>
</reference>
<dbReference type="PANTHER" id="PTHR42809">
    <property type="entry name" value="FLAVODOXIN 2"/>
    <property type="match status" value="1"/>
</dbReference>
<protein>
    <recommendedName>
        <fullName evidence="7">Flavodoxin-like domain-containing protein</fullName>
    </recommendedName>
</protein>
<evidence type="ECO:0000313" key="8">
    <source>
        <dbReference type="EMBL" id="KAK3240011.1"/>
    </source>
</evidence>
<comment type="caution">
    <text evidence="8">The sequence shown here is derived from an EMBL/GenBank/DDBJ whole genome shotgun (WGS) entry which is preliminary data.</text>
</comment>
<dbReference type="GO" id="GO:0010181">
    <property type="term" value="F:FMN binding"/>
    <property type="evidence" value="ECO:0007669"/>
    <property type="project" value="InterPro"/>
</dbReference>
<gene>
    <name evidence="8" type="ORF">CYMTET_50107</name>
</gene>
<dbReference type="Pfam" id="PF00258">
    <property type="entry name" value="Flavodoxin_1"/>
    <property type="match status" value="1"/>
</dbReference>
<comment type="cofactor">
    <cofactor evidence="1">
        <name>FMN</name>
        <dbReference type="ChEBI" id="CHEBI:58210"/>
    </cofactor>
</comment>
<dbReference type="GO" id="GO:0009055">
    <property type="term" value="F:electron transfer activity"/>
    <property type="evidence" value="ECO:0007669"/>
    <property type="project" value="InterPro"/>
</dbReference>
<accession>A0AAE0BNS0</accession>
<proteinExistence type="inferred from homology"/>
<comment type="similarity">
    <text evidence="2">Belongs to the flavodoxin family.</text>
</comment>
<dbReference type="EMBL" id="LGRX02033761">
    <property type="protein sequence ID" value="KAK3240011.1"/>
    <property type="molecule type" value="Genomic_DNA"/>
</dbReference>
<evidence type="ECO:0000259" key="7">
    <source>
        <dbReference type="PROSITE" id="PS50902"/>
    </source>
</evidence>
<organism evidence="8 9">
    <name type="scientific">Cymbomonas tetramitiformis</name>
    <dbReference type="NCBI Taxonomy" id="36881"/>
    <lineage>
        <taxon>Eukaryota</taxon>
        <taxon>Viridiplantae</taxon>
        <taxon>Chlorophyta</taxon>
        <taxon>Pyramimonadophyceae</taxon>
        <taxon>Pyramimonadales</taxon>
        <taxon>Pyramimonadaceae</taxon>
        <taxon>Cymbomonas</taxon>
    </lineage>
</organism>
<evidence type="ECO:0000313" key="9">
    <source>
        <dbReference type="Proteomes" id="UP001190700"/>
    </source>
</evidence>
<evidence type="ECO:0000256" key="4">
    <source>
        <dbReference type="ARBA" id="ARBA00022630"/>
    </source>
</evidence>
<sequence>MSSTTKSFPRSTRALRFKQQLLRPITQKQSSKTRTWQVKVNTVAEVGVVYATSTGNTRQVAWLIKQCLALKSDPVDVATLCPQGLARYNEGLIIGAPTWATAREDMRTGTAMDDLLWRIRMEYGADLLSGIPFAVFGCGDSALWPENFADGIDEVYTTLLRAGGTPVGLWNTTASGEFQHVQSKSYRKDGHFVGLPVDNVGQPDSTCLKVQTWCTQLRMELDLRIPGDTPLPSLAEIPAVRVPVEQPFLTADWITNDTQGYLLFGRRLGGGWYQVGGGSGAAGRWIKFTDDFLLMRAGLRGQPEYHIEYRRILSVDVCEQSGSHEDSSSDLVTLILMLDPGRFNTPASSSIGLWGSQIVLTEMFRNEVEGLCSFLRLRGAPLK</sequence>
<evidence type="ECO:0000256" key="1">
    <source>
        <dbReference type="ARBA" id="ARBA00001917"/>
    </source>
</evidence>
<dbReference type="PANTHER" id="PTHR42809:SF1">
    <property type="entry name" value="FLAVODOXIN 1"/>
    <property type="match status" value="1"/>
</dbReference>
<dbReference type="PROSITE" id="PS50902">
    <property type="entry name" value="FLAVODOXIN_LIKE"/>
    <property type="match status" value="1"/>
</dbReference>
<dbReference type="InterPro" id="IPR001226">
    <property type="entry name" value="Flavodoxin_CS"/>
</dbReference>
<dbReference type="InterPro" id="IPR008254">
    <property type="entry name" value="Flavodoxin/NO_synth"/>
</dbReference>
<evidence type="ECO:0000256" key="3">
    <source>
        <dbReference type="ARBA" id="ARBA00022448"/>
    </source>
</evidence>
<dbReference type="AlphaFoldDB" id="A0AAE0BNS0"/>
<keyword evidence="6" id="KW-0249">Electron transport</keyword>